<sequence length="61" mass="6360">MCAQPNPLAPLGPFIGPPVLAVNGQSNIWASCITDPLMPIFLPLLSNGMCSSVLLEMAPPL</sequence>
<comment type="caution">
    <text evidence="1">The sequence shown here is derived from an EMBL/GenBank/DDBJ whole genome shotgun (WGS) entry which is preliminary data.</text>
</comment>
<proteinExistence type="predicted"/>
<protein>
    <submittedName>
        <fullName evidence="1">Uncharacterized protein</fullName>
    </submittedName>
</protein>
<organism evidence="1 2">
    <name type="scientific">Gymnopilus junonius</name>
    <name type="common">Spectacular rustgill mushroom</name>
    <name type="synonym">Gymnopilus spectabilis subsp. junonius</name>
    <dbReference type="NCBI Taxonomy" id="109634"/>
    <lineage>
        <taxon>Eukaryota</taxon>
        <taxon>Fungi</taxon>
        <taxon>Dikarya</taxon>
        <taxon>Basidiomycota</taxon>
        <taxon>Agaricomycotina</taxon>
        <taxon>Agaricomycetes</taxon>
        <taxon>Agaricomycetidae</taxon>
        <taxon>Agaricales</taxon>
        <taxon>Agaricineae</taxon>
        <taxon>Hymenogastraceae</taxon>
        <taxon>Gymnopilus</taxon>
    </lineage>
</organism>
<dbReference type="EMBL" id="JADNYJ010000813">
    <property type="protein sequence ID" value="KAF8868071.1"/>
    <property type="molecule type" value="Genomic_DNA"/>
</dbReference>
<dbReference type="AlphaFoldDB" id="A0A9P5N8P2"/>
<evidence type="ECO:0000313" key="1">
    <source>
        <dbReference type="EMBL" id="KAF8868071.1"/>
    </source>
</evidence>
<dbReference type="OrthoDB" id="10555648at2759"/>
<gene>
    <name evidence="1" type="ORF">CPB84DRAFT_1809914</name>
</gene>
<keyword evidence="2" id="KW-1185">Reference proteome</keyword>
<name>A0A9P5N8P2_GYMJU</name>
<dbReference type="Proteomes" id="UP000724874">
    <property type="component" value="Unassembled WGS sequence"/>
</dbReference>
<evidence type="ECO:0000313" key="2">
    <source>
        <dbReference type="Proteomes" id="UP000724874"/>
    </source>
</evidence>
<accession>A0A9P5N8P2</accession>
<reference evidence="1" key="1">
    <citation type="submission" date="2020-11" db="EMBL/GenBank/DDBJ databases">
        <authorList>
            <consortium name="DOE Joint Genome Institute"/>
            <person name="Ahrendt S."/>
            <person name="Riley R."/>
            <person name="Andreopoulos W."/>
            <person name="LaButti K."/>
            <person name="Pangilinan J."/>
            <person name="Ruiz-duenas F.J."/>
            <person name="Barrasa J.M."/>
            <person name="Sanchez-Garcia M."/>
            <person name="Camarero S."/>
            <person name="Miyauchi S."/>
            <person name="Serrano A."/>
            <person name="Linde D."/>
            <person name="Babiker R."/>
            <person name="Drula E."/>
            <person name="Ayuso-Fernandez I."/>
            <person name="Pacheco R."/>
            <person name="Padilla G."/>
            <person name="Ferreira P."/>
            <person name="Barriuso J."/>
            <person name="Kellner H."/>
            <person name="Castanera R."/>
            <person name="Alfaro M."/>
            <person name="Ramirez L."/>
            <person name="Pisabarro A.G."/>
            <person name="Kuo A."/>
            <person name="Tritt A."/>
            <person name="Lipzen A."/>
            <person name="He G."/>
            <person name="Yan M."/>
            <person name="Ng V."/>
            <person name="Cullen D."/>
            <person name="Martin F."/>
            <person name="Rosso M.-N."/>
            <person name="Henrissat B."/>
            <person name="Hibbett D."/>
            <person name="Martinez A.T."/>
            <person name="Grigoriev I.V."/>
        </authorList>
    </citation>
    <scope>NUCLEOTIDE SEQUENCE</scope>
    <source>
        <strain evidence="1">AH 44721</strain>
    </source>
</reference>